<name>A0A5J4L0H5_9CHLR</name>
<feature type="signal peptide" evidence="1">
    <location>
        <begin position="1"/>
        <end position="17"/>
    </location>
</feature>
<evidence type="ECO:0008006" key="4">
    <source>
        <dbReference type="Google" id="ProtNLM"/>
    </source>
</evidence>
<dbReference type="EMBL" id="BKZW01000003">
    <property type="protein sequence ID" value="GER90966.1"/>
    <property type="molecule type" value="Genomic_DNA"/>
</dbReference>
<reference evidence="2 3" key="1">
    <citation type="submission" date="2019-10" db="EMBL/GenBank/DDBJ databases">
        <title>Dictyobacter vulcani sp. nov., within the class Ktedonobacteria, isolated from soil of volcanic Mt. Zao.</title>
        <authorList>
            <person name="Zheng Y."/>
            <person name="Wang C.M."/>
            <person name="Sakai Y."/>
            <person name="Abe K."/>
            <person name="Yokota A."/>
            <person name="Yabe S."/>
        </authorList>
    </citation>
    <scope>NUCLEOTIDE SEQUENCE [LARGE SCALE GENOMIC DNA]</scope>
    <source>
        <strain evidence="2 3">W12</strain>
    </source>
</reference>
<dbReference type="InterPro" id="IPR011047">
    <property type="entry name" value="Quinoprotein_ADH-like_sf"/>
</dbReference>
<dbReference type="SUPFAM" id="SSF50998">
    <property type="entry name" value="Quinoprotein alcohol dehydrogenase-like"/>
    <property type="match status" value="1"/>
</dbReference>
<evidence type="ECO:0000256" key="1">
    <source>
        <dbReference type="SAM" id="SignalP"/>
    </source>
</evidence>
<dbReference type="Gene3D" id="2.130.10.10">
    <property type="entry name" value="YVTN repeat-like/Quinoprotein amine dehydrogenase"/>
    <property type="match status" value="1"/>
</dbReference>
<dbReference type="AlphaFoldDB" id="A0A5J4L0H5"/>
<sequence>MALLLLLLIVRWHIWNANSGNEVYTYTQHHHPINALSWSPDANYVVSSDAGPNKDSDAGFTSVWQVA</sequence>
<dbReference type="InterPro" id="IPR015943">
    <property type="entry name" value="WD40/YVTN_repeat-like_dom_sf"/>
</dbReference>
<gene>
    <name evidence="2" type="ORF">KDW_51280</name>
</gene>
<protein>
    <recommendedName>
        <fullName evidence="4">Anaphase-promoting complex subunit 4 WD40 domain-containing protein</fullName>
    </recommendedName>
</protein>
<dbReference type="Proteomes" id="UP000326912">
    <property type="component" value="Unassembled WGS sequence"/>
</dbReference>
<accession>A0A5J4L0H5</accession>
<organism evidence="2 3">
    <name type="scientific">Dictyobacter vulcani</name>
    <dbReference type="NCBI Taxonomy" id="2607529"/>
    <lineage>
        <taxon>Bacteria</taxon>
        <taxon>Bacillati</taxon>
        <taxon>Chloroflexota</taxon>
        <taxon>Ktedonobacteria</taxon>
        <taxon>Ktedonobacterales</taxon>
        <taxon>Dictyobacteraceae</taxon>
        <taxon>Dictyobacter</taxon>
    </lineage>
</organism>
<keyword evidence="1" id="KW-0732">Signal</keyword>
<feature type="chain" id="PRO_5023828123" description="Anaphase-promoting complex subunit 4 WD40 domain-containing protein" evidence="1">
    <location>
        <begin position="18"/>
        <end position="67"/>
    </location>
</feature>
<proteinExistence type="predicted"/>
<evidence type="ECO:0000313" key="3">
    <source>
        <dbReference type="Proteomes" id="UP000326912"/>
    </source>
</evidence>
<evidence type="ECO:0000313" key="2">
    <source>
        <dbReference type="EMBL" id="GER90966.1"/>
    </source>
</evidence>
<comment type="caution">
    <text evidence="2">The sequence shown here is derived from an EMBL/GenBank/DDBJ whole genome shotgun (WGS) entry which is preliminary data.</text>
</comment>
<keyword evidence="3" id="KW-1185">Reference proteome</keyword>